<dbReference type="GO" id="GO:0008360">
    <property type="term" value="P:regulation of cell shape"/>
    <property type="evidence" value="ECO:0007669"/>
    <property type="project" value="UniProtKB-KW"/>
</dbReference>
<keyword evidence="4 13" id="KW-0132">Cell division</keyword>
<feature type="binding site" evidence="13">
    <location>
        <begin position="23"/>
        <end position="24"/>
    </location>
    <ligand>
        <name>phosphoenolpyruvate</name>
        <dbReference type="ChEBI" id="CHEBI:58702"/>
    </ligand>
</feature>
<comment type="catalytic activity">
    <reaction evidence="12 13">
        <text>phosphoenolpyruvate + UDP-N-acetyl-alpha-D-glucosamine = UDP-N-acetyl-3-O-(1-carboxyvinyl)-alpha-D-glucosamine + phosphate</text>
        <dbReference type="Rhea" id="RHEA:18681"/>
        <dbReference type="ChEBI" id="CHEBI:43474"/>
        <dbReference type="ChEBI" id="CHEBI:57705"/>
        <dbReference type="ChEBI" id="CHEBI:58702"/>
        <dbReference type="ChEBI" id="CHEBI:68483"/>
        <dbReference type="EC" id="2.5.1.7"/>
    </reaction>
</comment>
<protein>
    <recommendedName>
        <fullName evidence="13">UDP-N-acetylglucosamine 1-carboxyvinyltransferase</fullName>
        <ecNumber evidence="13">2.5.1.7</ecNumber>
    </recommendedName>
    <alternativeName>
        <fullName evidence="13">Enoylpyruvate transferase</fullName>
    </alternativeName>
    <alternativeName>
        <fullName evidence="13">UDP-N-acetylglucosamine enolpyruvyl transferase</fullName>
        <shortName evidence="13">EPT</shortName>
    </alternativeName>
</protein>
<evidence type="ECO:0000256" key="6">
    <source>
        <dbReference type="ARBA" id="ARBA00022960"/>
    </source>
</evidence>
<dbReference type="GO" id="GO:0019277">
    <property type="term" value="P:UDP-N-acetylgalactosamine biosynthetic process"/>
    <property type="evidence" value="ECO:0007669"/>
    <property type="project" value="InterPro"/>
</dbReference>
<keyword evidence="6 13" id="KW-0133">Cell shape</keyword>
<evidence type="ECO:0000256" key="13">
    <source>
        <dbReference type="HAMAP-Rule" id="MF_00111"/>
    </source>
</evidence>
<dbReference type="PANTHER" id="PTHR43783">
    <property type="entry name" value="UDP-N-ACETYLGLUCOSAMINE 1-CARBOXYVINYLTRANSFERASE"/>
    <property type="match status" value="1"/>
</dbReference>
<comment type="caution">
    <text evidence="15">The sequence shown here is derived from an EMBL/GenBank/DDBJ whole genome shotgun (WGS) entry which is preliminary data.</text>
</comment>
<dbReference type="GO" id="GO:0005737">
    <property type="term" value="C:cytoplasm"/>
    <property type="evidence" value="ECO:0007669"/>
    <property type="project" value="UniProtKB-SubCell"/>
</dbReference>
<proteinExistence type="inferred from homology"/>
<evidence type="ECO:0000256" key="9">
    <source>
        <dbReference type="ARBA" id="ARBA00023316"/>
    </source>
</evidence>
<keyword evidence="7 13" id="KW-0573">Peptidoglycan synthesis</keyword>
<dbReference type="CDD" id="cd01555">
    <property type="entry name" value="UdpNAET"/>
    <property type="match status" value="1"/>
</dbReference>
<evidence type="ECO:0000256" key="10">
    <source>
        <dbReference type="ARBA" id="ARBA00037534"/>
    </source>
</evidence>
<accession>A0A2G3PNJ3</accession>
<evidence type="ECO:0000259" key="14">
    <source>
        <dbReference type="Pfam" id="PF00275"/>
    </source>
</evidence>
<evidence type="ECO:0000256" key="7">
    <source>
        <dbReference type="ARBA" id="ARBA00022984"/>
    </source>
</evidence>
<dbReference type="NCBIfam" id="NF006873">
    <property type="entry name" value="PRK09369.1"/>
    <property type="match status" value="1"/>
</dbReference>
<name>A0A2G3PNJ3_WILMA</name>
<keyword evidence="9 13" id="KW-0961">Cell wall biogenesis/degradation</keyword>
<dbReference type="Proteomes" id="UP000225108">
    <property type="component" value="Unassembled WGS sequence"/>
</dbReference>
<evidence type="ECO:0000256" key="1">
    <source>
        <dbReference type="ARBA" id="ARBA00004496"/>
    </source>
</evidence>
<keyword evidence="5 13" id="KW-0808">Transferase</keyword>
<comment type="subcellular location">
    <subcellularLocation>
        <location evidence="1 13">Cytoplasm</location>
    </subcellularLocation>
</comment>
<sequence>MDDRFLVTGGARLTGEVEVVGAKNSVLKLMAAALLAEGTTTITNCPQILDVPLMAEVLRGLGASVSHSGDTVVIDTPAEPKFHADFDAVKQFRASVCVLGPLIARCRRAVVALPGGDAIGSRPLDMHQNGLRLLGARSVIEHGCVVAEADTLIGAPIALEFPSVGATENILMAAVLAEGVTTIDNAAREPEIVDLCVMLQQMGAKISGAGTSTLTVEGVDRLQPVTHRVIGDRIVAATWAIAAVMTRGDIAVRGVDPQHLQLVLTKLSGAGATVTQYENGFRVAQSGRPVAVNYSTLPFPGFPTDLQPMAIALASISDGMSVITENVFEARFRFVEEMVRLGADARTDGHHAVIRGIEGLSSAPVWSSDIRAGAGLVLAGLVADGVTEVHDVSHIDRGYPDFVEIMRSLGAQIERVEPLPQ</sequence>
<dbReference type="GO" id="GO:0051301">
    <property type="term" value="P:cell division"/>
    <property type="evidence" value="ECO:0007669"/>
    <property type="project" value="UniProtKB-KW"/>
</dbReference>
<evidence type="ECO:0000256" key="11">
    <source>
        <dbReference type="ARBA" id="ARBA00038367"/>
    </source>
</evidence>
<dbReference type="EMBL" id="PEBD01000008">
    <property type="protein sequence ID" value="PHV67419.1"/>
    <property type="molecule type" value="Genomic_DNA"/>
</dbReference>
<evidence type="ECO:0000256" key="2">
    <source>
        <dbReference type="ARBA" id="ARBA00004752"/>
    </source>
</evidence>
<dbReference type="GO" id="GO:0008760">
    <property type="term" value="F:UDP-N-acetylglucosamine 1-carboxyvinyltransferase activity"/>
    <property type="evidence" value="ECO:0007669"/>
    <property type="project" value="UniProtKB-UniRule"/>
</dbReference>
<evidence type="ECO:0000313" key="15">
    <source>
        <dbReference type="EMBL" id="PHV67419.1"/>
    </source>
</evidence>
<dbReference type="RefSeq" id="WP_099383400.1">
    <property type="nucleotide sequence ID" value="NZ_PEBD01000008.1"/>
</dbReference>
<comment type="similarity">
    <text evidence="11 13">Belongs to the EPSP synthase family. MurA subfamily.</text>
</comment>
<dbReference type="PANTHER" id="PTHR43783:SF1">
    <property type="entry name" value="UDP-N-ACETYLGLUCOSAMINE 1-CARBOXYVINYLTRANSFERASE"/>
    <property type="match status" value="1"/>
</dbReference>
<feature type="domain" description="Enolpyruvate transferase" evidence="14">
    <location>
        <begin position="7"/>
        <end position="406"/>
    </location>
</feature>
<dbReference type="InterPro" id="IPR013792">
    <property type="entry name" value="RNA3'P_cycl/enolpyr_Trfase_a/b"/>
</dbReference>
<dbReference type="Pfam" id="PF00275">
    <property type="entry name" value="EPSP_synthase"/>
    <property type="match status" value="1"/>
</dbReference>
<dbReference type="InterPro" id="IPR005750">
    <property type="entry name" value="UDP_GlcNAc_COvinyl_MurA"/>
</dbReference>
<dbReference type="Gene3D" id="3.65.10.10">
    <property type="entry name" value="Enolpyruvate transferase domain"/>
    <property type="match status" value="2"/>
</dbReference>
<comment type="pathway">
    <text evidence="2 13">Cell wall biogenesis; peptidoglycan biosynthesis.</text>
</comment>
<evidence type="ECO:0000256" key="8">
    <source>
        <dbReference type="ARBA" id="ARBA00023306"/>
    </source>
</evidence>
<dbReference type="UniPathway" id="UPA00219"/>
<dbReference type="EC" id="2.5.1.7" evidence="13"/>
<dbReference type="GO" id="GO:0009252">
    <property type="term" value="P:peptidoglycan biosynthetic process"/>
    <property type="evidence" value="ECO:0007669"/>
    <property type="project" value="UniProtKB-UniRule"/>
</dbReference>
<feature type="binding site" evidence="13">
    <location>
        <position position="327"/>
    </location>
    <ligand>
        <name>UDP-N-acetyl-alpha-D-glucosamine</name>
        <dbReference type="ChEBI" id="CHEBI:57705"/>
    </ligand>
</feature>
<dbReference type="HAMAP" id="MF_00111">
    <property type="entry name" value="MurA"/>
    <property type="match status" value="1"/>
</dbReference>
<keyword evidence="3 13" id="KW-0963">Cytoplasm</keyword>
<evidence type="ECO:0000256" key="4">
    <source>
        <dbReference type="ARBA" id="ARBA00022618"/>
    </source>
</evidence>
<feature type="binding site" evidence="13">
    <location>
        <position position="93"/>
    </location>
    <ligand>
        <name>UDP-N-acetyl-alpha-D-glucosamine</name>
        <dbReference type="ChEBI" id="CHEBI:57705"/>
    </ligand>
</feature>
<gene>
    <name evidence="13 15" type="primary">murA</name>
    <name evidence="15" type="ORF">CSW57_13865</name>
</gene>
<dbReference type="InterPro" id="IPR050068">
    <property type="entry name" value="MurA_subfamily"/>
</dbReference>
<evidence type="ECO:0000256" key="3">
    <source>
        <dbReference type="ARBA" id="ARBA00022490"/>
    </source>
</evidence>
<organism evidence="15 16">
    <name type="scientific">Williamsia marianensis</name>
    <dbReference type="NCBI Taxonomy" id="85044"/>
    <lineage>
        <taxon>Bacteria</taxon>
        <taxon>Bacillati</taxon>
        <taxon>Actinomycetota</taxon>
        <taxon>Actinomycetes</taxon>
        <taxon>Mycobacteriales</taxon>
        <taxon>Nocardiaceae</taxon>
        <taxon>Williamsia</taxon>
    </lineage>
</organism>
<reference evidence="15 16" key="1">
    <citation type="submission" date="2017-10" db="EMBL/GenBank/DDBJ databases">
        <title>The draft genome sequence of Williamsia sp. BULT 1.1 isolated from the semi-arid grassland soils from South Africa.</title>
        <authorList>
            <person name="Kabwe M.H."/>
            <person name="Govender N."/>
            <person name="Mutseka Lunga P."/>
            <person name="Vikram S."/>
            <person name="Makhalanyane T.P."/>
        </authorList>
    </citation>
    <scope>NUCLEOTIDE SEQUENCE [LARGE SCALE GENOMIC DNA]</scope>
    <source>
        <strain evidence="15 16">BULT 1.1</strain>
    </source>
</reference>
<comment type="function">
    <text evidence="10 13">Cell wall formation. Adds enolpyruvyl to UDP-N-acetylglucosamine.</text>
</comment>
<dbReference type="NCBIfam" id="TIGR01072">
    <property type="entry name" value="murA"/>
    <property type="match status" value="1"/>
</dbReference>
<evidence type="ECO:0000256" key="12">
    <source>
        <dbReference type="ARBA" id="ARBA00047527"/>
    </source>
</evidence>
<dbReference type="GO" id="GO:0071555">
    <property type="term" value="P:cell wall organization"/>
    <property type="evidence" value="ECO:0007669"/>
    <property type="project" value="UniProtKB-KW"/>
</dbReference>
<feature type="active site" description="Proton donor" evidence="13">
    <location>
        <position position="117"/>
    </location>
</feature>
<keyword evidence="8 13" id="KW-0131">Cell cycle</keyword>
<dbReference type="SUPFAM" id="SSF55205">
    <property type="entry name" value="EPT/RTPC-like"/>
    <property type="match status" value="1"/>
</dbReference>
<evidence type="ECO:0000256" key="5">
    <source>
        <dbReference type="ARBA" id="ARBA00022679"/>
    </source>
</evidence>
<evidence type="ECO:0000313" key="16">
    <source>
        <dbReference type="Proteomes" id="UP000225108"/>
    </source>
</evidence>
<feature type="binding site" evidence="13">
    <location>
        <position position="305"/>
    </location>
    <ligand>
        <name>UDP-N-acetyl-alpha-D-glucosamine</name>
        <dbReference type="ChEBI" id="CHEBI:57705"/>
    </ligand>
</feature>
<comment type="caution">
    <text evidence="13">Lacks conserved residue(s) required for the propagation of feature annotation.</text>
</comment>
<dbReference type="InterPro" id="IPR036968">
    <property type="entry name" value="Enolpyruvate_Tfrase_sf"/>
</dbReference>
<dbReference type="InterPro" id="IPR001986">
    <property type="entry name" value="Enolpyruvate_Tfrase_dom"/>
</dbReference>
<dbReference type="AlphaFoldDB" id="A0A2G3PNJ3"/>